<evidence type="ECO:0000256" key="1">
    <source>
        <dbReference type="SAM" id="Phobius"/>
    </source>
</evidence>
<feature type="transmembrane region" description="Helical" evidence="1">
    <location>
        <begin position="20"/>
        <end position="39"/>
    </location>
</feature>
<evidence type="ECO:0000313" key="3">
    <source>
        <dbReference type="Proteomes" id="UP001198830"/>
    </source>
</evidence>
<keyword evidence="1" id="KW-0472">Membrane</keyword>
<proteinExistence type="predicted"/>
<name>A0ABS8GZR9_9SPHN</name>
<dbReference type="EMBL" id="JAJGNP010000002">
    <property type="protein sequence ID" value="MCC4231709.1"/>
    <property type="molecule type" value="Genomic_DNA"/>
</dbReference>
<dbReference type="RefSeq" id="WP_009821206.1">
    <property type="nucleotide sequence ID" value="NZ_JAJGNP010000002.1"/>
</dbReference>
<reference evidence="2 3" key="1">
    <citation type="submission" date="2021-10" db="EMBL/GenBank/DDBJ databases">
        <title>The diversity and Nitrogen Metabolism of Culturable Nitrate-Utilizing Bacteria Within the Oxygen Minimum Zone of the Changjiang (Yangtze River)Estuary.</title>
        <authorList>
            <person name="Zhang D."/>
            <person name="Zheng J."/>
            <person name="Liu S."/>
            <person name="He W."/>
        </authorList>
    </citation>
    <scope>NUCLEOTIDE SEQUENCE [LARGE SCALE GENOMIC DNA]</scope>
    <source>
        <strain evidence="2 3">FXH275-2</strain>
    </source>
</reference>
<keyword evidence="1" id="KW-0812">Transmembrane</keyword>
<keyword evidence="3" id="KW-1185">Reference proteome</keyword>
<accession>A0ABS8GZR9</accession>
<keyword evidence="1" id="KW-1133">Transmembrane helix</keyword>
<protein>
    <submittedName>
        <fullName evidence="2">Uncharacterized protein</fullName>
    </submittedName>
</protein>
<organism evidence="2 3">
    <name type="scientific">Sphingobium soli</name>
    <dbReference type="NCBI Taxonomy" id="1591116"/>
    <lineage>
        <taxon>Bacteria</taxon>
        <taxon>Pseudomonadati</taxon>
        <taxon>Pseudomonadota</taxon>
        <taxon>Alphaproteobacteria</taxon>
        <taxon>Sphingomonadales</taxon>
        <taxon>Sphingomonadaceae</taxon>
        <taxon>Sphingobium</taxon>
    </lineage>
</organism>
<dbReference type="Proteomes" id="UP001198830">
    <property type="component" value="Unassembled WGS sequence"/>
</dbReference>
<evidence type="ECO:0000313" key="2">
    <source>
        <dbReference type="EMBL" id="MCC4231709.1"/>
    </source>
</evidence>
<sequence>MESPSRESSGQRSTQRPTLFAILGIAAIVGGGMIAASALTHRPATVKPATGTANAMALAGAKPVRD</sequence>
<comment type="caution">
    <text evidence="2">The sequence shown here is derived from an EMBL/GenBank/DDBJ whole genome shotgun (WGS) entry which is preliminary data.</text>
</comment>
<gene>
    <name evidence="2" type="ORF">LL253_03275</name>
</gene>